<dbReference type="EMBL" id="QENY01000026">
    <property type="protein sequence ID" value="PVX48444.1"/>
    <property type="molecule type" value="Genomic_DNA"/>
</dbReference>
<gene>
    <name evidence="1" type="ORF">C7379_12610</name>
</gene>
<name>A0A2U0TXX1_9BACT</name>
<accession>A0A2U0TXX1</accession>
<organism evidence="1 2">
    <name type="scientific">Hallella colorans</name>
    <dbReference type="NCBI Taxonomy" id="1703337"/>
    <lineage>
        <taxon>Bacteria</taxon>
        <taxon>Pseudomonadati</taxon>
        <taxon>Bacteroidota</taxon>
        <taxon>Bacteroidia</taxon>
        <taxon>Bacteroidales</taxon>
        <taxon>Prevotellaceae</taxon>
        <taxon>Hallella</taxon>
    </lineage>
</organism>
<evidence type="ECO:0000313" key="1">
    <source>
        <dbReference type="EMBL" id="PVX48444.1"/>
    </source>
</evidence>
<sequence>MGKISCLEKGLTPLKLSFCYIDPTVDPLEVTKCNIDPTVDPSMCKFRKMETKVL</sequence>
<evidence type="ECO:0000313" key="2">
    <source>
        <dbReference type="Proteomes" id="UP000245870"/>
    </source>
</evidence>
<reference evidence="1 2" key="1">
    <citation type="submission" date="2018-05" db="EMBL/GenBank/DDBJ databases">
        <title>Genomic Encyclopedia of Type Strains, Phase IV (KMG-IV): sequencing the most valuable type-strain genomes for metagenomic binning, comparative biology and taxonomic classification.</title>
        <authorList>
            <person name="Goeker M."/>
        </authorList>
    </citation>
    <scope>NUCLEOTIDE SEQUENCE [LARGE SCALE GENOMIC DNA]</scope>
    <source>
        <strain evidence="1 2">DSM 100333</strain>
    </source>
</reference>
<keyword evidence="2" id="KW-1185">Reference proteome</keyword>
<comment type="caution">
    <text evidence="1">The sequence shown here is derived from an EMBL/GenBank/DDBJ whole genome shotgun (WGS) entry which is preliminary data.</text>
</comment>
<dbReference type="AlphaFoldDB" id="A0A2U0TXX1"/>
<dbReference type="Proteomes" id="UP000245870">
    <property type="component" value="Unassembled WGS sequence"/>
</dbReference>
<proteinExistence type="predicted"/>
<protein>
    <submittedName>
        <fullName evidence="1">Uncharacterized protein</fullName>
    </submittedName>
</protein>